<dbReference type="PROSITE" id="PS00491">
    <property type="entry name" value="PROLINE_PEPTIDASE"/>
    <property type="match status" value="1"/>
</dbReference>
<evidence type="ECO:0000313" key="9">
    <source>
        <dbReference type="EMBL" id="KRN54762.1"/>
    </source>
</evidence>
<dbReference type="EMBL" id="JQBS01000035">
    <property type="protein sequence ID" value="KRN54762.1"/>
    <property type="molecule type" value="Genomic_DNA"/>
</dbReference>
<dbReference type="eggNOG" id="COG0006">
    <property type="taxonomic scope" value="Bacteria"/>
</dbReference>
<dbReference type="InterPro" id="IPR029149">
    <property type="entry name" value="Creatin/AminoP/Spt16_N"/>
</dbReference>
<evidence type="ECO:0000259" key="8">
    <source>
        <dbReference type="Pfam" id="PF01321"/>
    </source>
</evidence>
<dbReference type="AlphaFoldDB" id="A0A0R2HYB1"/>
<keyword evidence="5" id="KW-0464">Manganese</keyword>
<evidence type="ECO:0000313" key="10">
    <source>
        <dbReference type="Proteomes" id="UP000051658"/>
    </source>
</evidence>
<dbReference type="Pfam" id="PF00557">
    <property type="entry name" value="Peptidase_M24"/>
    <property type="match status" value="1"/>
</dbReference>
<dbReference type="GO" id="GO:0016787">
    <property type="term" value="F:hydrolase activity"/>
    <property type="evidence" value="ECO:0007669"/>
    <property type="project" value="UniProtKB-KW"/>
</dbReference>
<organism evidence="9 10">
    <name type="scientific">Carnobacterium divergens DSM 20623</name>
    <dbReference type="NCBI Taxonomy" id="1449336"/>
    <lineage>
        <taxon>Bacteria</taxon>
        <taxon>Bacillati</taxon>
        <taxon>Bacillota</taxon>
        <taxon>Bacilli</taxon>
        <taxon>Lactobacillales</taxon>
        <taxon>Carnobacteriaceae</taxon>
        <taxon>Carnobacterium</taxon>
    </lineage>
</organism>
<dbReference type="SUPFAM" id="SSF53092">
    <property type="entry name" value="Creatinase/prolidase N-terminal domain"/>
    <property type="match status" value="1"/>
</dbReference>
<gene>
    <name evidence="9" type="ORF">IV74_GL002349</name>
</gene>
<protein>
    <submittedName>
        <fullName evidence="9">Xaa-Pro dipeptidase</fullName>
    </submittedName>
</protein>
<evidence type="ECO:0000256" key="2">
    <source>
        <dbReference type="ARBA" id="ARBA00008766"/>
    </source>
</evidence>
<evidence type="ECO:0000259" key="7">
    <source>
        <dbReference type="Pfam" id="PF00557"/>
    </source>
</evidence>
<comment type="cofactor">
    <cofactor evidence="1">
        <name>Mn(2+)</name>
        <dbReference type="ChEBI" id="CHEBI:29035"/>
    </cofactor>
</comment>
<evidence type="ECO:0000256" key="6">
    <source>
        <dbReference type="RuleBase" id="RU000590"/>
    </source>
</evidence>
<dbReference type="PANTHER" id="PTHR46112">
    <property type="entry name" value="AMINOPEPTIDASE"/>
    <property type="match status" value="1"/>
</dbReference>
<comment type="caution">
    <text evidence="9">The sequence shown here is derived from an EMBL/GenBank/DDBJ whole genome shotgun (WGS) entry which is preliminary data.</text>
</comment>
<dbReference type="SUPFAM" id="SSF55920">
    <property type="entry name" value="Creatinase/aminopeptidase"/>
    <property type="match status" value="1"/>
</dbReference>
<dbReference type="InterPro" id="IPR050659">
    <property type="entry name" value="Peptidase_M24B"/>
</dbReference>
<keyword evidence="3 6" id="KW-0479">Metal-binding</keyword>
<name>A0A0R2HYB1_CARDV</name>
<comment type="similarity">
    <text evidence="2 6">Belongs to the peptidase M24B family.</text>
</comment>
<dbReference type="Gene3D" id="3.40.350.10">
    <property type="entry name" value="Creatinase/prolidase N-terminal domain"/>
    <property type="match status" value="1"/>
</dbReference>
<reference evidence="9 10" key="1">
    <citation type="journal article" date="2015" name="Genome Announc.">
        <title>Expanding the biotechnology potential of lactobacilli through comparative genomics of 213 strains and associated genera.</title>
        <authorList>
            <person name="Sun Z."/>
            <person name="Harris H.M."/>
            <person name="McCann A."/>
            <person name="Guo C."/>
            <person name="Argimon S."/>
            <person name="Zhang W."/>
            <person name="Yang X."/>
            <person name="Jeffery I.B."/>
            <person name="Cooney J.C."/>
            <person name="Kagawa T.F."/>
            <person name="Liu W."/>
            <person name="Song Y."/>
            <person name="Salvetti E."/>
            <person name="Wrobel A."/>
            <person name="Rasinkangas P."/>
            <person name="Parkhill J."/>
            <person name="Rea M.C."/>
            <person name="O'Sullivan O."/>
            <person name="Ritari J."/>
            <person name="Douillard F.P."/>
            <person name="Paul Ross R."/>
            <person name="Yang R."/>
            <person name="Briner A.E."/>
            <person name="Felis G.E."/>
            <person name="de Vos W.M."/>
            <person name="Barrangou R."/>
            <person name="Klaenhammer T.R."/>
            <person name="Caufield P.W."/>
            <person name="Cui Y."/>
            <person name="Zhang H."/>
            <person name="O'Toole P.W."/>
        </authorList>
    </citation>
    <scope>NUCLEOTIDE SEQUENCE [LARGE SCALE GENOMIC DNA]</scope>
    <source>
        <strain evidence="9 10">DSM 20623</strain>
    </source>
</reference>
<accession>A0A0R2HYB1</accession>
<evidence type="ECO:0000256" key="1">
    <source>
        <dbReference type="ARBA" id="ARBA00001936"/>
    </source>
</evidence>
<dbReference type="FunFam" id="3.90.230.10:FF:000014">
    <property type="entry name" value="Aminopeptidase P family protein"/>
    <property type="match status" value="1"/>
</dbReference>
<dbReference type="Pfam" id="PF01321">
    <property type="entry name" value="Creatinase_N"/>
    <property type="match status" value="1"/>
</dbReference>
<evidence type="ECO:0000256" key="4">
    <source>
        <dbReference type="ARBA" id="ARBA00022801"/>
    </source>
</evidence>
<keyword evidence="4" id="KW-0378">Hydrolase</keyword>
<sequence>MKRGILMKKQLKELQQWLKDHQVDVAFVNAPETIGYFTGYESDPHERILALLVFPESNPFLFTPALEIDDAKNSEWNYDVFGYLDNEDPWKIIAEKVNEVTSAVTNWAVEKDSLTLNRFEALQNYFPTSQFKTDLTPMIQRLKLIKTPDEIATMIEAGKWADFAFEVGFNAIKEGIMEQEVVAEIEYQLKKKGIMQMSFDTIVLAGDNAASPHGNPGERKIKKDELVLFDLGVVYNGYTSDATRTVAFGEPSKEAKEIYDIVLTAHNAALAAVKPGITAGELDKIARDIITDAGFGPYFNHRLGHGLGSSVHEYPSLMEGNPLVIEEGMCFSIEPGIYVPGVAGVRIEDCLYVTKEGCEVFTHTPKTYTTI</sequence>
<dbReference type="InterPro" id="IPR036005">
    <property type="entry name" value="Creatinase/aminopeptidase-like"/>
</dbReference>
<dbReference type="InterPro" id="IPR000994">
    <property type="entry name" value="Pept_M24"/>
</dbReference>
<feature type="domain" description="Creatinase N-terminal" evidence="8">
    <location>
        <begin position="11"/>
        <end position="142"/>
    </location>
</feature>
<dbReference type="PATRIC" id="fig|1449336.4.peg.2387"/>
<evidence type="ECO:0000256" key="5">
    <source>
        <dbReference type="ARBA" id="ARBA00023211"/>
    </source>
</evidence>
<dbReference type="Gene3D" id="3.90.230.10">
    <property type="entry name" value="Creatinase/methionine aminopeptidase superfamily"/>
    <property type="match status" value="1"/>
</dbReference>
<feature type="domain" description="Peptidase M24" evidence="7">
    <location>
        <begin position="153"/>
        <end position="355"/>
    </location>
</feature>
<dbReference type="PANTHER" id="PTHR46112:SF10">
    <property type="entry name" value="DIPEPTIDASE YKVY-RELATED"/>
    <property type="match status" value="1"/>
</dbReference>
<keyword evidence="10" id="KW-1185">Reference proteome</keyword>
<dbReference type="InterPro" id="IPR000587">
    <property type="entry name" value="Creatinase_N"/>
</dbReference>
<proteinExistence type="inferred from homology"/>
<evidence type="ECO:0000256" key="3">
    <source>
        <dbReference type="ARBA" id="ARBA00022723"/>
    </source>
</evidence>
<dbReference type="GO" id="GO:0046872">
    <property type="term" value="F:metal ion binding"/>
    <property type="evidence" value="ECO:0007669"/>
    <property type="project" value="UniProtKB-KW"/>
</dbReference>
<dbReference type="CDD" id="cd01092">
    <property type="entry name" value="APP-like"/>
    <property type="match status" value="1"/>
</dbReference>
<dbReference type="InterPro" id="IPR001131">
    <property type="entry name" value="Peptidase_M24B_aminopep-P_CS"/>
</dbReference>
<dbReference type="Proteomes" id="UP000051658">
    <property type="component" value="Unassembled WGS sequence"/>
</dbReference>